<feature type="domain" description="Methyltransferase" evidence="3">
    <location>
        <begin position="35"/>
        <end position="132"/>
    </location>
</feature>
<dbReference type="PANTHER" id="PTHR43861">
    <property type="entry name" value="TRANS-ACONITATE 2-METHYLTRANSFERASE-RELATED"/>
    <property type="match status" value="1"/>
</dbReference>
<protein>
    <submittedName>
        <fullName evidence="4">Unannotated protein</fullName>
    </submittedName>
</protein>
<evidence type="ECO:0000256" key="2">
    <source>
        <dbReference type="ARBA" id="ARBA00022679"/>
    </source>
</evidence>
<dbReference type="Gene3D" id="3.40.50.150">
    <property type="entry name" value="Vaccinia Virus protein VP39"/>
    <property type="match status" value="1"/>
</dbReference>
<sequence>MEWNGEHYADHTAHHRAFDHVLLERLEPLAPHGRILDIGCGVGNFTAGLVDRVPAGSVLGVDADASMVATAQANHEGHSRLSFQVTPAQDLGTLAALGPFAAMVSTACLHWVPEVDHPSVLQAAHDLLEPGGQWCVEFGGRGQVDGLRKTLDPLALEFGGGPPRWFFPDVATYSGLLADAGFVDVDVQLVTQARPMKDAAALRGLLTSQVLFAYMPDIDDARHVEFIQTAGDAVIESVEASPGPANYDVEYVRIVATARKPQ</sequence>
<evidence type="ECO:0000259" key="3">
    <source>
        <dbReference type="Pfam" id="PF13649"/>
    </source>
</evidence>
<proteinExistence type="predicted"/>
<evidence type="ECO:0000256" key="1">
    <source>
        <dbReference type="ARBA" id="ARBA00022603"/>
    </source>
</evidence>
<organism evidence="4">
    <name type="scientific">freshwater metagenome</name>
    <dbReference type="NCBI Taxonomy" id="449393"/>
    <lineage>
        <taxon>unclassified sequences</taxon>
        <taxon>metagenomes</taxon>
        <taxon>ecological metagenomes</taxon>
    </lineage>
</organism>
<dbReference type="AlphaFoldDB" id="A0A6J6VZA9"/>
<dbReference type="EMBL" id="CAEZZX010000070">
    <property type="protein sequence ID" value="CAB4776824.1"/>
    <property type="molecule type" value="Genomic_DNA"/>
</dbReference>
<dbReference type="GO" id="GO:0008168">
    <property type="term" value="F:methyltransferase activity"/>
    <property type="evidence" value="ECO:0007669"/>
    <property type="project" value="UniProtKB-KW"/>
</dbReference>
<dbReference type="GO" id="GO:0032259">
    <property type="term" value="P:methylation"/>
    <property type="evidence" value="ECO:0007669"/>
    <property type="project" value="UniProtKB-KW"/>
</dbReference>
<dbReference type="InterPro" id="IPR029063">
    <property type="entry name" value="SAM-dependent_MTases_sf"/>
</dbReference>
<dbReference type="SUPFAM" id="SSF53335">
    <property type="entry name" value="S-adenosyl-L-methionine-dependent methyltransferases"/>
    <property type="match status" value="1"/>
</dbReference>
<dbReference type="CDD" id="cd02440">
    <property type="entry name" value="AdoMet_MTases"/>
    <property type="match status" value="1"/>
</dbReference>
<keyword evidence="2" id="KW-0808">Transferase</keyword>
<dbReference type="PANTHER" id="PTHR43861:SF1">
    <property type="entry name" value="TRANS-ACONITATE 2-METHYLTRANSFERASE"/>
    <property type="match status" value="1"/>
</dbReference>
<accession>A0A6J6VZA9</accession>
<reference evidence="4" key="1">
    <citation type="submission" date="2020-05" db="EMBL/GenBank/DDBJ databases">
        <authorList>
            <person name="Chiriac C."/>
            <person name="Salcher M."/>
            <person name="Ghai R."/>
            <person name="Kavagutti S V."/>
        </authorList>
    </citation>
    <scope>NUCLEOTIDE SEQUENCE</scope>
</reference>
<evidence type="ECO:0000313" key="4">
    <source>
        <dbReference type="EMBL" id="CAB4776824.1"/>
    </source>
</evidence>
<keyword evidence="1" id="KW-0489">Methyltransferase</keyword>
<dbReference type="InterPro" id="IPR041698">
    <property type="entry name" value="Methyltransf_25"/>
</dbReference>
<name>A0A6J6VZA9_9ZZZZ</name>
<gene>
    <name evidence="4" type="ORF">UFOPK2938_00463</name>
</gene>
<dbReference type="Pfam" id="PF13649">
    <property type="entry name" value="Methyltransf_25"/>
    <property type="match status" value="1"/>
</dbReference>